<proteinExistence type="predicted"/>
<protein>
    <submittedName>
        <fullName evidence="4 5">L10-interacting MYB domain-containing protein-like</fullName>
    </submittedName>
</protein>
<gene>
    <name evidence="4 5" type="primary">LOC113707420</name>
</gene>
<evidence type="ECO:0000313" key="3">
    <source>
        <dbReference type="Proteomes" id="UP001652660"/>
    </source>
</evidence>
<dbReference type="OrthoDB" id="686198at2759"/>
<feature type="domain" description="Myb/SANT-like" evidence="2">
    <location>
        <begin position="18"/>
        <end position="110"/>
    </location>
</feature>
<dbReference type="RefSeq" id="XP_027085557.1">
    <property type="nucleotide sequence ID" value="XM_027229756.1"/>
</dbReference>
<feature type="compositionally biased region" description="Polar residues" evidence="1">
    <location>
        <begin position="163"/>
        <end position="177"/>
    </location>
</feature>
<sequence length="308" mass="34712">MAITVDQGEELESGPADWTDSEETILIHLMLKEIQKGNKPFTTFTKTGWNNIEAGFKEKTGKRYSHPQFRNKFNQMRIRYFDFCMLSKEPGFTLDPVLGKLDATDDVWKSAIKANKKTKRFRRRGCPLYNELGVIYGEPVGKSTNVSQVAQCSLDTDVKCLEDQSTNASPSESVRGSSDNEDYPSRSVRQRCQKLPSLRNEVQEVKDLRPIVDGGALESTQIIVPSSTANKKHTDVAYLQTPATNHVGTLQSSSPFSITNCVKCLESIQGIDATTYLKAIKMFKDVDWREMFMAMSGERRLDWLASLD</sequence>
<name>A0A6P6U508_COFAR</name>
<dbReference type="PANTHER" id="PTHR47584">
    <property type="match status" value="1"/>
</dbReference>
<dbReference type="RefSeq" id="XP_027085549.1">
    <property type="nucleotide sequence ID" value="XM_027229748.1"/>
</dbReference>
<reference evidence="4 5" key="2">
    <citation type="submission" date="2025-04" db="UniProtKB">
        <authorList>
            <consortium name="RefSeq"/>
        </authorList>
    </citation>
    <scope>IDENTIFICATION</scope>
    <source>
        <tissue evidence="4 5">Leaves</tissue>
    </source>
</reference>
<reference evidence="3" key="1">
    <citation type="journal article" date="2025" name="Foods">
        <title>Unveiling the Microbial Signatures of Arabica Coffee Cherries: Insights into Ripeness Specific Diversity, Functional Traits, and Implications for Quality and Safety.</title>
        <authorList>
            <consortium name="RefSeq"/>
            <person name="Tenea G.N."/>
            <person name="Cifuentes V."/>
            <person name="Reyes P."/>
            <person name="Cevallos-Vallejos M."/>
        </authorList>
    </citation>
    <scope>NUCLEOTIDE SEQUENCE [LARGE SCALE GENOMIC DNA]</scope>
</reference>
<dbReference type="GeneID" id="113707420"/>
<dbReference type="Proteomes" id="UP001652660">
    <property type="component" value="Chromosome 1e"/>
</dbReference>
<feature type="region of interest" description="Disordered" evidence="1">
    <location>
        <begin position="163"/>
        <end position="190"/>
    </location>
</feature>
<dbReference type="AlphaFoldDB" id="A0A6P6U508"/>
<dbReference type="InterPro" id="IPR024752">
    <property type="entry name" value="Myb/SANT-like_dom"/>
</dbReference>
<evidence type="ECO:0000256" key="1">
    <source>
        <dbReference type="SAM" id="MobiDB-lite"/>
    </source>
</evidence>
<evidence type="ECO:0000313" key="4">
    <source>
        <dbReference type="RefSeq" id="XP_027085549.1"/>
    </source>
</evidence>
<evidence type="ECO:0000313" key="5">
    <source>
        <dbReference type="RefSeq" id="XP_027085557.1"/>
    </source>
</evidence>
<keyword evidence="3" id="KW-1185">Reference proteome</keyword>
<organism evidence="3 4">
    <name type="scientific">Coffea arabica</name>
    <name type="common">Arabian coffee</name>
    <dbReference type="NCBI Taxonomy" id="13443"/>
    <lineage>
        <taxon>Eukaryota</taxon>
        <taxon>Viridiplantae</taxon>
        <taxon>Streptophyta</taxon>
        <taxon>Embryophyta</taxon>
        <taxon>Tracheophyta</taxon>
        <taxon>Spermatophyta</taxon>
        <taxon>Magnoliopsida</taxon>
        <taxon>eudicotyledons</taxon>
        <taxon>Gunneridae</taxon>
        <taxon>Pentapetalae</taxon>
        <taxon>asterids</taxon>
        <taxon>lamiids</taxon>
        <taxon>Gentianales</taxon>
        <taxon>Rubiaceae</taxon>
        <taxon>Ixoroideae</taxon>
        <taxon>Gardenieae complex</taxon>
        <taxon>Bertiereae - Coffeeae clade</taxon>
        <taxon>Coffeeae</taxon>
        <taxon>Coffea</taxon>
    </lineage>
</organism>
<evidence type="ECO:0000259" key="2">
    <source>
        <dbReference type="Pfam" id="PF12776"/>
    </source>
</evidence>
<accession>A0A6P6U508</accession>
<dbReference type="Pfam" id="PF12776">
    <property type="entry name" value="Myb_DNA-bind_3"/>
    <property type="match status" value="1"/>
</dbReference>
<dbReference type="PANTHER" id="PTHR47584:SF14">
    <property type="entry name" value="L10-INTERACTING MYB DOMAIN-CONTAINING PROTEIN-LIKE"/>
    <property type="match status" value="1"/>
</dbReference>
<dbReference type="InterPro" id="IPR045026">
    <property type="entry name" value="LIMYB"/>
</dbReference>